<feature type="domain" description="Methyltransferase type 11" evidence="3">
    <location>
        <begin position="85"/>
        <end position="132"/>
    </location>
</feature>
<keyword evidence="1 4" id="KW-0489">Methyltransferase</keyword>
<evidence type="ECO:0000313" key="4">
    <source>
        <dbReference type="EMBL" id="PZP54875.1"/>
    </source>
</evidence>
<dbReference type="InterPro" id="IPR029063">
    <property type="entry name" value="SAM-dependent_MTases_sf"/>
</dbReference>
<gene>
    <name evidence="4" type="ORF">DI586_08560</name>
</gene>
<proteinExistence type="predicted"/>
<dbReference type="CDD" id="cd02440">
    <property type="entry name" value="AdoMet_MTases"/>
    <property type="match status" value="1"/>
</dbReference>
<dbReference type="GO" id="GO:0008757">
    <property type="term" value="F:S-adenosylmethionine-dependent methyltransferase activity"/>
    <property type="evidence" value="ECO:0007669"/>
    <property type="project" value="InterPro"/>
</dbReference>
<comment type="caution">
    <text evidence="4">The sequence shown here is derived from an EMBL/GenBank/DDBJ whole genome shotgun (WGS) entry which is preliminary data.</text>
</comment>
<reference evidence="4 5" key="1">
    <citation type="submission" date="2017-08" db="EMBL/GenBank/DDBJ databases">
        <title>Infants hospitalized years apart are colonized by the same room-sourced microbial strains.</title>
        <authorList>
            <person name="Brooks B."/>
            <person name="Olm M.R."/>
            <person name="Firek B.A."/>
            <person name="Baker R."/>
            <person name="Thomas B.C."/>
            <person name="Morowitz M.J."/>
            <person name="Banfield J.F."/>
        </authorList>
    </citation>
    <scope>NUCLEOTIDE SEQUENCE [LARGE SCALE GENOMIC DNA]</scope>
    <source>
        <strain evidence="4">S2_006_000_R2_64</strain>
    </source>
</reference>
<evidence type="ECO:0000256" key="1">
    <source>
        <dbReference type="ARBA" id="ARBA00022603"/>
    </source>
</evidence>
<dbReference type="EMBL" id="QFOT01000103">
    <property type="protein sequence ID" value="PZP54875.1"/>
    <property type="molecule type" value="Genomic_DNA"/>
</dbReference>
<name>A0A2W5FFV9_9BACT</name>
<dbReference type="InterPro" id="IPR013216">
    <property type="entry name" value="Methyltransf_11"/>
</dbReference>
<evidence type="ECO:0000259" key="3">
    <source>
        <dbReference type="Pfam" id="PF08241"/>
    </source>
</evidence>
<keyword evidence="2 4" id="KW-0808">Transferase</keyword>
<dbReference type="InterPro" id="IPR050602">
    <property type="entry name" value="Malonyl-ACP_OMT"/>
</dbReference>
<dbReference type="PANTHER" id="PTHR13090:SF1">
    <property type="entry name" value="ARGININE-HYDROXYLASE NDUFAF5, MITOCHONDRIAL"/>
    <property type="match status" value="1"/>
</dbReference>
<dbReference type="SUPFAM" id="SSF53335">
    <property type="entry name" value="S-adenosyl-L-methionine-dependent methyltransferases"/>
    <property type="match status" value="1"/>
</dbReference>
<dbReference type="AlphaFoldDB" id="A0A2W5FFV9"/>
<dbReference type="Proteomes" id="UP000249739">
    <property type="component" value="Unassembled WGS sequence"/>
</dbReference>
<evidence type="ECO:0000313" key="5">
    <source>
        <dbReference type="Proteomes" id="UP000249739"/>
    </source>
</evidence>
<dbReference type="Gene3D" id="3.40.50.150">
    <property type="entry name" value="Vaccinia Virus protein VP39"/>
    <property type="match status" value="1"/>
</dbReference>
<dbReference type="GO" id="GO:0032259">
    <property type="term" value="P:methylation"/>
    <property type="evidence" value="ECO:0007669"/>
    <property type="project" value="UniProtKB-KW"/>
</dbReference>
<dbReference type="PANTHER" id="PTHR13090">
    <property type="entry name" value="ARGININE-HYDROXYLASE NDUFAF5, MITOCHONDRIAL"/>
    <property type="match status" value="1"/>
</dbReference>
<sequence length="281" mass="31812">MSEISVFNRDHLRQQRKRALQDFVRHGFLFEWASDQIIDRLQDIKKNFPVAYGIGNRTPKDFWVNLKSLKQIETLLVCDAVKGDIIADNEILPFQENSADLIISLLDLHTVNDLPGTLTQIRRILKPDGLFIGCMLGGETLYELRETLMQTDIEMSSGASPRVAPFADTQTAGALLQRAGFSLPVVDSEIIRASYQTMFNLMADLRGMGESNILSSRKKTFTASGFFARAAEYYQRNFSEPDNRVTASFEIIFMIGWAPHESQQKPLRRGSAEHSLSEFLK</sequence>
<accession>A0A2W5FFV9</accession>
<protein>
    <submittedName>
        <fullName evidence="4">SAM-dependent methyltransferase</fullName>
    </submittedName>
</protein>
<organism evidence="4 5">
    <name type="scientific">Micavibrio aeruginosavorus</name>
    <dbReference type="NCBI Taxonomy" id="349221"/>
    <lineage>
        <taxon>Bacteria</taxon>
        <taxon>Pseudomonadati</taxon>
        <taxon>Bdellovibrionota</taxon>
        <taxon>Bdellovibrionia</taxon>
        <taxon>Bdellovibrionales</taxon>
        <taxon>Pseudobdellovibrionaceae</taxon>
        <taxon>Micavibrio</taxon>
    </lineage>
</organism>
<evidence type="ECO:0000256" key="2">
    <source>
        <dbReference type="ARBA" id="ARBA00022679"/>
    </source>
</evidence>
<dbReference type="Pfam" id="PF08241">
    <property type="entry name" value="Methyltransf_11"/>
    <property type="match status" value="1"/>
</dbReference>